<dbReference type="HOGENOM" id="CLU_013929_2_0_1"/>
<dbReference type="Proteomes" id="UP000054538">
    <property type="component" value="Unassembled WGS sequence"/>
</dbReference>
<accession>A0A0D0D015</accession>
<dbReference type="EMBL" id="KN830080">
    <property type="protein sequence ID" value="KIK73124.1"/>
    <property type="molecule type" value="Genomic_DNA"/>
</dbReference>
<sequence length="153" mass="17288">IPLCNLFNSDEIGIQLGVSQTSNGEFFLFSSIDKSKYKLNCDKLELVTILKIVCTDGTTTVKPCFLFSGMHHCKDWYTAPDSDDLLHWTTEKICYDWFTKNFIHNAKAHADNSKPIVLDYDGHVSHSTVNIINAEIANNTTLYLLPPPTTHHL</sequence>
<reference evidence="3" key="2">
    <citation type="submission" date="2015-01" db="EMBL/GenBank/DDBJ databases">
        <title>Evolutionary Origins and Diversification of the Mycorrhizal Mutualists.</title>
        <authorList>
            <consortium name="DOE Joint Genome Institute"/>
            <consortium name="Mycorrhizal Genomics Consortium"/>
            <person name="Kohler A."/>
            <person name="Kuo A."/>
            <person name="Nagy L.G."/>
            <person name="Floudas D."/>
            <person name="Copeland A."/>
            <person name="Barry K.W."/>
            <person name="Cichocki N."/>
            <person name="Veneault-Fourrey C."/>
            <person name="LaButti K."/>
            <person name="Lindquist E.A."/>
            <person name="Lipzen A."/>
            <person name="Lundell T."/>
            <person name="Morin E."/>
            <person name="Murat C."/>
            <person name="Riley R."/>
            <person name="Ohm R."/>
            <person name="Sun H."/>
            <person name="Tunlid A."/>
            <person name="Henrissat B."/>
            <person name="Grigoriev I.V."/>
            <person name="Hibbett D.S."/>
            <person name="Martin F."/>
        </authorList>
    </citation>
    <scope>NUCLEOTIDE SEQUENCE [LARGE SCALE GENOMIC DNA]</scope>
    <source>
        <strain evidence="3">Ve08.2h10</strain>
    </source>
</reference>
<feature type="non-terminal residue" evidence="2">
    <location>
        <position position="1"/>
    </location>
</feature>
<proteinExistence type="predicted"/>
<dbReference type="Pfam" id="PF03184">
    <property type="entry name" value="DDE_1"/>
    <property type="match status" value="1"/>
</dbReference>
<evidence type="ECO:0000313" key="2">
    <source>
        <dbReference type="EMBL" id="KIK73124.1"/>
    </source>
</evidence>
<dbReference type="GO" id="GO:0003676">
    <property type="term" value="F:nucleic acid binding"/>
    <property type="evidence" value="ECO:0007669"/>
    <property type="project" value="InterPro"/>
</dbReference>
<dbReference type="InterPro" id="IPR004875">
    <property type="entry name" value="DDE_SF_endonuclease_dom"/>
</dbReference>
<organism evidence="2 3">
    <name type="scientific">Paxillus rubicundulus Ve08.2h10</name>
    <dbReference type="NCBI Taxonomy" id="930991"/>
    <lineage>
        <taxon>Eukaryota</taxon>
        <taxon>Fungi</taxon>
        <taxon>Dikarya</taxon>
        <taxon>Basidiomycota</taxon>
        <taxon>Agaricomycotina</taxon>
        <taxon>Agaricomycetes</taxon>
        <taxon>Agaricomycetidae</taxon>
        <taxon>Boletales</taxon>
        <taxon>Paxilineae</taxon>
        <taxon>Paxillaceae</taxon>
        <taxon>Paxillus</taxon>
    </lineage>
</organism>
<gene>
    <name evidence="2" type="ORF">PAXRUDRAFT_179208</name>
</gene>
<evidence type="ECO:0000259" key="1">
    <source>
        <dbReference type="Pfam" id="PF03184"/>
    </source>
</evidence>
<protein>
    <recommendedName>
        <fullName evidence="1">DDE-1 domain-containing protein</fullName>
    </recommendedName>
</protein>
<dbReference type="OrthoDB" id="3265672at2759"/>
<keyword evidence="3" id="KW-1185">Reference proteome</keyword>
<reference evidence="2 3" key="1">
    <citation type="submission" date="2014-04" db="EMBL/GenBank/DDBJ databases">
        <authorList>
            <consortium name="DOE Joint Genome Institute"/>
            <person name="Kuo A."/>
            <person name="Kohler A."/>
            <person name="Jargeat P."/>
            <person name="Nagy L.G."/>
            <person name="Floudas D."/>
            <person name="Copeland A."/>
            <person name="Barry K.W."/>
            <person name="Cichocki N."/>
            <person name="Veneault-Fourrey C."/>
            <person name="LaButti K."/>
            <person name="Lindquist E.A."/>
            <person name="Lipzen A."/>
            <person name="Lundell T."/>
            <person name="Morin E."/>
            <person name="Murat C."/>
            <person name="Sun H."/>
            <person name="Tunlid A."/>
            <person name="Henrissat B."/>
            <person name="Grigoriev I.V."/>
            <person name="Hibbett D.S."/>
            <person name="Martin F."/>
            <person name="Nordberg H.P."/>
            <person name="Cantor M.N."/>
            <person name="Hua S.X."/>
        </authorList>
    </citation>
    <scope>NUCLEOTIDE SEQUENCE [LARGE SCALE GENOMIC DNA]</scope>
    <source>
        <strain evidence="2 3">Ve08.2h10</strain>
    </source>
</reference>
<feature type="domain" description="DDE-1" evidence="1">
    <location>
        <begin position="88"/>
        <end position="152"/>
    </location>
</feature>
<evidence type="ECO:0000313" key="3">
    <source>
        <dbReference type="Proteomes" id="UP000054538"/>
    </source>
</evidence>
<dbReference type="InParanoid" id="A0A0D0D015"/>
<name>A0A0D0D015_9AGAM</name>
<dbReference type="AlphaFoldDB" id="A0A0D0D015"/>